<sequence>MNHYVSNNTASPPEAQRRRTDAGLFGLEPAVIKTHPSDHDRNGTWGTVTMTTARQPLVSRSFHAINI</sequence>
<organism evidence="2 3">
    <name type="scientific">Champsocephalus gunnari</name>
    <name type="common">Mackerel icefish</name>
    <dbReference type="NCBI Taxonomy" id="52237"/>
    <lineage>
        <taxon>Eukaryota</taxon>
        <taxon>Metazoa</taxon>
        <taxon>Chordata</taxon>
        <taxon>Craniata</taxon>
        <taxon>Vertebrata</taxon>
        <taxon>Euteleostomi</taxon>
        <taxon>Actinopterygii</taxon>
        <taxon>Neopterygii</taxon>
        <taxon>Teleostei</taxon>
        <taxon>Neoteleostei</taxon>
        <taxon>Acanthomorphata</taxon>
        <taxon>Eupercaria</taxon>
        <taxon>Perciformes</taxon>
        <taxon>Notothenioidei</taxon>
        <taxon>Channichthyidae</taxon>
        <taxon>Champsocephalus</taxon>
    </lineage>
</organism>
<feature type="region of interest" description="Disordered" evidence="1">
    <location>
        <begin position="1"/>
        <end position="21"/>
    </location>
</feature>
<feature type="compositionally biased region" description="Polar residues" evidence="1">
    <location>
        <begin position="1"/>
        <end position="11"/>
    </location>
</feature>
<comment type="caution">
    <text evidence="2">The sequence shown here is derived from an EMBL/GenBank/DDBJ whole genome shotgun (WGS) entry which is preliminary data.</text>
</comment>
<protein>
    <submittedName>
        <fullName evidence="2">Uncharacterized protein</fullName>
    </submittedName>
</protein>
<reference evidence="2 3" key="1">
    <citation type="journal article" date="2023" name="Mol. Biol. Evol.">
        <title>Genomics of Secondarily Temperate Adaptation in the Only Non-Antarctic Icefish.</title>
        <authorList>
            <person name="Rivera-Colon A.G."/>
            <person name="Rayamajhi N."/>
            <person name="Minhas B.F."/>
            <person name="Madrigal G."/>
            <person name="Bilyk K.T."/>
            <person name="Yoon V."/>
            <person name="Hune M."/>
            <person name="Gregory S."/>
            <person name="Cheng C.H.C."/>
            <person name="Catchen J.M."/>
        </authorList>
    </citation>
    <scope>NUCLEOTIDE SEQUENCE [LARGE SCALE GENOMIC DNA]</scope>
    <source>
        <tissue evidence="2">White muscle</tissue>
    </source>
</reference>
<evidence type="ECO:0000313" key="3">
    <source>
        <dbReference type="Proteomes" id="UP001331515"/>
    </source>
</evidence>
<proteinExistence type="predicted"/>
<dbReference type="EMBL" id="JAURVH010001533">
    <property type="protein sequence ID" value="KAK5898364.1"/>
    <property type="molecule type" value="Genomic_DNA"/>
</dbReference>
<gene>
    <name evidence="2" type="ORF">CgunFtcFv8_015788</name>
</gene>
<dbReference type="AlphaFoldDB" id="A0AAN8C7A0"/>
<keyword evidence="3" id="KW-1185">Reference proteome</keyword>
<name>A0AAN8C7A0_CHAGU</name>
<evidence type="ECO:0000256" key="1">
    <source>
        <dbReference type="SAM" id="MobiDB-lite"/>
    </source>
</evidence>
<accession>A0AAN8C7A0</accession>
<dbReference type="Proteomes" id="UP001331515">
    <property type="component" value="Unassembled WGS sequence"/>
</dbReference>
<evidence type="ECO:0000313" key="2">
    <source>
        <dbReference type="EMBL" id="KAK5898364.1"/>
    </source>
</evidence>